<dbReference type="SUPFAM" id="SSF52540">
    <property type="entry name" value="P-loop containing nucleoside triphosphate hydrolases"/>
    <property type="match status" value="1"/>
</dbReference>
<dbReference type="CDD" id="cd18808">
    <property type="entry name" value="SF1_C_Upf1"/>
    <property type="match status" value="1"/>
</dbReference>
<dbReference type="Pfam" id="PF13604">
    <property type="entry name" value="AAA_30"/>
    <property type="match status" value="1"/>
</dbReference>
<dbReference type="CDD" id="cd17934">
    <property type="entry name" value="DEXXQc_Upf1-like"/>
    <property type="match status" value="1"/>
</dbReference>
<evidence type="ECO:0000256" key="3">
    <source>
        <dbReference type="ARBA" id="ARBA00022806"/>
    </source>
</evidence>
<evidence type="ECO:0000313" key="6">
    <source>
        <dbReference type="EMBL" id="KAK7033222.1"/>
    </source>
</evidence>
<dbReference type="InterPro" id="IPR050534">
    <property type="entry name" value="Coronavir_polyprotein_1ab"/>
</dbReference>
<evidence type="ECO:0000256" key="1">
    <source>
        <dbReference type="ARBA" id="ARBA00022741"/>
    </source>
</evidence>
<feature type="domain" description="DNA2/NAM7 helicase-like C-terminal" evidence="5">
    <location>
        <begin position="568"/>
        <end position="733"/>
    </location>
</feature>
<dbReference type="Gene3D" id="3.40.50.300">
    <property type="entry name" value="P-loop containing nucleotide triphosphate hydrolases"/>
    <property type="match status" value="2"/>
</dbReference>
<keyword evidence="2" id="KW-0378">Hydrolase</keyword>
<dbReference type="AlphaFoldDB" id="A0AAW0C1A5"/>
<dbReference type="GO" id="GO:0016787">
    <property type="term" value="F:hydrolase activity"/>
    <property type="evidence" value="ECO:0007669"/>
    <property type="project" value="UniProtKB-KW"/>
</dbReference>
<dbReference type="PANTHER" id="PTHR43788:SF8">
    <property type="entry name" value="DNA-BINDING PROTEIN SMUBP-2"/>
    <property type="match status" value="1"/>
</dbReference>
<dbReference type="Proteomes" id="UP001362999">
    <property type="component" value="Unassembled WGS sequence"/>
</dbReference>
<dbReference type="GO" id="GO:0005524">
    <property type="term" value="F:ATP binding"/>
    <property type="evidence" value="ECO:0007669"/>
    <property type="project" value="UniProtKB-KW"/>
</dbReference>
<reference evidence="6 7" key="1">
    <citation type="journal article" date="2024" name="J Genomics">
        <title>Draft genome sequencing and assembly of Favolaschia claudopus CIRM-BRFM 2984 isolated from oak limbs.</title>
        <authorList>
            <person name="Navarro D."/>
            <person name="Drula E."/>
            <person name="Chaduli D."/>
            <person name="Cazenave R."/>
            <person name="Ahrendt S."/>
            <person name="Wang J."/>
            <person name="Lipzen A."/>
            <person name="Daum C."/>
            <person name="Barry K."/>
            <person name="Grigoriev I.V."/>
            <person name="Favel A."/>
            <person name="Rosso M.N."/>
            <person name="Martin F."/>
        </authorList>
    </citation>
    <scope>NUCLEOTIDE SEQUENCE [LARGE SCALE GENOMIC DNA]</scope>
    <source>
        <strain evidence="6 7">CIRM-BRFM 2984</strain>
    </source>
</reference>
<dbReference type="InterPro" id="IPR027417">
    <property type="entry name" value="P-loop_NTPase"/>
</dbReference>
<dbReference type="InterPro" id="IPR041679">
    <property type="entry name" value="DNA2/NAM7-like_C"/>
</dbReference>
<keyword evidence="3" id="KW-0347">Helicase</keyword>
<dbReference type="EMBL" id="JAWWNJ010000023">
    <property type="protein sequence ID" value="KAK7033222.1"/>
    <property type="molecule type" value="Genomic_DNA"/>
</dbReference>
<name>A0AAW0C1A5_9AGAR</name>
<keyword evidence="4" id="KW-0067">ATP-binding</keyword>
<comment type="caution">
    <text evidence="6">The sequence shown here is derived from an EMBL/GenBank/DDBJ whole genome shotgun (WGS) entry which is preliminary data.</text>
</comment>
<keyword evidence="7" id="KW-1185">Reference proteome</keyword>
<dbReference type="InterPro" id="IPR047187">
    <property type="entry name" value="SF1_C_Upf1"/>
</dbReference>
<evidence type="ECO:0000313" key="7">
    <source>
        <dbReference type="Proteomes" id="UP001362999"/>
    </source>
</evidence>
<protein>
    <submittedName>
        <fullName evidence="6">Regulator of nonsense transcripts 1</fullName>
    </submittedName>
</protein>
<sequence length="761" mass="84341">MSEPSFVVTQDIYKASYPPISVTPCRLECLTRNVIDDFLVSVDGDTIGLAPGYGTHSVFSAIAFASSSQVLLVQLPKDKGKAKRRGGSGRGKDLLQSLLISASTKLAFQMDILATSLYSDLNIRICSAVDLLSISNSSRESFQALTDAMGGASFLNKQNVSALFDGGEDLRKTTNKQIALQAWTAWRAANLVHMTERVNHIPRIDTKSLDASRLAVFAKLARDLRCLLALKPTSVHNEIVKDPSIDKDELTVTCARFKTRVQARDVRTIKVQVLLHGQQISFAHCRSPRVNGRMVRLKLDKPLKLPKGCIVRLTTFGKESLTGSEQERIDIVLRALQKLFSIASVPFFQAIWLPQEKPVWRTSTPSSKRIPIQFPRPLNSSQENAVHAIMSSNRIDVIHGPPGTGKTTVIAAAVMNLSRCSTDDTSMWLVAQSNVAVKNIAEKLASVGFLDFKVVVSKGRHEHLYEKINPNLIRSDKLAKDIVGVDRQLLDSRVILCTLSMLSNPCLSNVTRLVPVRTVIVDEASQVEVGDFLPMLSLFSKTLQKLVFIGDDKQLAPYGQGDVPALQSVFEMEHLRKGAVFLDTQCIMPMRLGNFISKHVYDNKLQSKHPHTSPCCRFIDVKKGKETQSGSSWINEAEIRAAISEAKKCVAKHRSYRIITPYDAQRARLEKALESAGIPWEDRVFCVDSFQGNESDYIILSLVKTQKIGFLNEKRRVNVMLTRCKKGMTILTNRGFVEGAAKDTLVGLLAKDVGPDAWEEV</sequence>
<evidence type="ECO:0000256" key="2">
    <source>
        <dbReference type="ARBA" id="ARBA00022801"/>
    </source>
</evidence>
<dbReference type="PANTHER" id="PTHR43788">
    <property type="entry name" value="DNA2/NAM7 HELICASE FAMILY MEMBER"/>
    <property type="match status" value="1"/>
</dbReference>
<gene>
    <name evidence="6" type="ORF">R3P38DRAFT_2921442</name>
</gene>
<accession>A0AAW0C1A5</accession>
<evidence type="ECO:0000256" key="4">
    <source>
        <dbReference type="ARBA" id="ARBA00022840"/>
    </source>
</evidence>
<dbReference type="Pfam" id="PF13087">
    <property type="entry name" value="AAA_12"/>
    <property type="match status" value="1"/>
</dbReference>
<proteinExistence type="predicted"/>
<dbReference type="GO" id="GO:0043139">
    <property type="term" value="F:5'-3' DNA helicase activity"/>
    <property type="evidence" value="ECO:0007669"/>
    <property type="project" value="TreeGrafter"/>
</dbReference>
<organism evidence="6 7">
    <name type="scientific">Favolaschia claudopus</name>
    <dbReference type="NCBI Taxonomy" id="2862362"/>
    <lineage>
        <taxon>Eukaryota</taxon>
        <taxon>Fungi</taxon>
        <taxon>Dikarya</taxon>
        <taxon>Basidiomycota</taxon>
        <taxon>Agaricomycotina</taxon>
        <taxon>Agaricomycetes</taxon>
        <taxon>Agaricomycetidae</taxon>
        <taxon>Agaricales</taxon>
        <taxon>Marasmiineae</taxon>
        <taxon>Mycenaceae</taxon>
        <taxon>Favolaschia</taxon>
    </lineage>
</organism>
<evidence type="ECO:0000259" key="5">
    <source>
        <dbReference type="Pfam" id="PF13087"/>
    </source>
</evidence>
<keyword evidence="1" id="KW-0547">Nucleotide-binding</keyword>